<dbReference type="Proteomes" id="UP000079169">
    <property type="component" value="Unplaced"/>
</dbReference>
<feature type="domain" description="Tyrosine specific protein phosphatases" evidence="2">
    <location>
        <begin position="528"/>
        <end position="601"/>
    </location>
</feature>
<dbReference type="PRINTS" id="PR00700">
    <property type="entry name" value="PRTYPHPHTASE"/>
</dbReference>
<sequence length="619" mass="70959">MSGEIMTSHAPSDPVEMRRLNFQTPGMVSHPPIPISRLAQHIENLKANDNLKFSQEYESIEPGQQFTWDHSSMEMNKAKNRYANVIAYDHSRVILSTVDGIPGSDYINANYCDGYRKHNAYVATQGPLQETLGDFWRMVWELRSVTIVMMTKLEERTRIKCDQYWPSRGTETYGHITVTLQDVQELASYCIRTFMINKGADSERREIKQLQFTAWPDHGVPEHPAPFLLFLRRVRAMNPGTNSLESSGVNLPVGPLIVHCSAGVGRTGCFIVIDAMIERIKHDKTVDIYGHVTCLRAQRNYMVQTEDQYMFIHDALLEAVLCGNTEIPARSLHVHIQKLMSMEVGDTSTGMELEFKKLSNIRAEPSRFISASLPCNKHKNRLVHILPVESSRVCLTPVRGIEGSDYINASFIDGYRLRSAYIATQGPLADTTEDFWRMLWEHNSTIVVMLTKLKEMGREKCHQYWPSERSIRYEWFVVEPIAEYNMPQYVLREFKVTDARDATSRTLRQFQLIDWPEQGVPKSGDGFIDFIGQVHKTKEQFGQDGPITVHCSAGVGRTGVFITLSIVLERMQYEGVIDLFQTVRILRTQRPAMVQTEEQYQFCYHAALEYLGSFDHYTN</sequence>
<dbReference type="InterPro" id="IPR000242">
    <property type="entry name" value="PTP_cat"/>
</dbReference>
<dbReference type="PROSITE" id="PS50056">
    <property type="entry name" value="TYR_PHOSPHATASE_2"/>
    <property type="match status" value="2"/>
</dbReference>
<dbReference type="Pfam" id="PF00102">
    <property type="entry name" value="Y_phosphatase"/>
    <property type="match status" value="2"/>
</dbReference>
<dbReference type="SUPFAM" id="SSF52799">
    <property type="entry name" value="(Phosphotyrosine protein) phosphatases II"/>
    <property type="match status" value="2"/>
</dbReference>
<dbReference type="GeneID" id="103508375"/>
<evidence type="ECO:0000259" key="2">
    <source>
        <dbReference type="PROSITE" id="PS50056"/>
    </source>
</evidence>
<dbReference type="FunFam" id="3.90.190.10:FF:000002">
    <property type="entry name" value="receptor-type tyrosine-protein phosphatase delta isoform X2"/>
    <property type="match status" value="1"/>
</dbReference>
<dbReference type="PaxDb" id="121845-A0A3Q0IWN4"/>
<reference evidence="4" key="1">
    <citation type="submission" date="2025-08" db="UniProtKB">
        <authorList>
            <consortium name="RefSeq"/>
        </authorList>
    </citation>
    <scope>IDENTIFICATION</scope>
</reference>
<dbReference type="InterPro" id="IPR029021">
    <property type="entry name" value="Prot-tyrosine_phosphatase-like"/>
</dbReference>
<dbReference type="GO" id="GO:0048666">
    <property type="term" value="P:neuron development"/>
    <property type="evidence" value="ECO:0007669"/>
    <property type="project" value="UniProtKB-ARBA"/>
</dbReference>
<organism evidence="3 4">
    <name type="scientific">Diaphorina citri</name>
    <name type="common">Asian citrus psyllid</name>
    <dbReference type="NCBI Taxonomy" id="121845"/>
    <lineage>
        <taxon>Eukaryota</taxon>
        <taxon>Metazoa</taxon>
        <taxon>Ecdysozoa</taxon>
        <taxon>Arthropoda</taxon>
        <taxon>Hexapoda</taxon>
        <taxon>Insecta</taxon>
        <taxon>Pterygota</taxon>
        <taxon>Neoptera</taxon>
        <taxon>Paraneoptera</taxon>
        <taxon>Hemiptera</taxon>
        <taxon>Sternorrhyncha</taxon>
        <taxon>Psylloidea</taxon>
        <taxon>Psyllidae</taxon>
        <taxon>Diaphorininae</taxon>
        <taxon>Diaphorina</taxon>
    </lineage>
</organism>
<dbReference type="InterPro" id="IPR000387">
    <property type="entry name" value="Tyr_Pase_dom"/>
</dbReference>
<dbReference type="InterPro" id="IPR016130">
    <property type="entry name" value="Tyr_Pase_AS"/>
</dbReference>
<evidence type="ECO:0000313" key="4">
    <source>
        <dbReference type="RefSeq" id="XP_026678795.1"/>
    </source>
</evidence>
<dbReference type="SMART" id="SM00194">
    <property type="entry name" value="PTPc"/>
    <property type="match status" value="2"/>
</dbReference>
<protein>
    <submittedName>
        <fullName evidence="4">Receptor-type tyrosine-protein phosphatase S-like</fullName>
    </submittedName>
</protein>
<feature type="domain" description="Tyrosine specific protein phosphatases" evidence="2">
    <location>
        <begin position="228"/>
        <end position="310"/>
    </location>
</feature>
<keyword evidence="3" id="KW-1185">Reference proteome</keyword>
<dbReference type="FunFam" id="3.90.190.10:FF:000001">
    <property type="entry name" value="Receptor-type tyrosine-protein phosphatase F isoform A"/>
    <property type="match status" value="1"/>
</dbReference>
<dbReference type="PROSITE" id="PS00383">
    <property type="entry name" value="TYR_PHOSPHATASE_1"/>
    <property type="match status" value="2"/>
</dbReference>
<dbReference type="SMART" id="SM00404">
    <property type="entry name" value="PTPc_motif"/>
    <property type="match status" value="2"/>
</dbReference>
<dbReference type="STRING" id="121845.A0A3Q0IWN4"/>
<accession>A0A3Q0IWN4</accession>
<feature type="domain" description="Tyrosine-protein phosphatase" evidence="1">
    <location>
        <begin position="351"/>
        <end position="610"/>
    </location>
</feature>
<dbReference type="InterPro" id="IPR003595">
    <property type="entry name" value="Tyr_Pase_cat"/>
</dbReference>
<name>A0A3Q0IWN4_DIACI</name>
<dbReference type="PANTHER" id="PTHR19134:SF531">
    <property type="entry name" value="TYROSINE-PROTEIN PHOSPHATASE LAR"/>
    <property type="match status" value="1"/>
</dbReference>
<dbReference type="GO" id="GO:0004725">
    <property type="term" value="F:protein tyrosine phosphatase activity"/>
    <property type="evidence" value="ECO:0007669"/>
    <property type="project" value="InterPro"/>
</dbReference>
<evidence type="ECO:0000313" key="3">
    <source>
        <dbReference type="Proteomes" id="UP000079169"/>
    </source>
</evidence>
<dbReference type="PANTHER" id="PTHR19134">
    <property type="entry name" value="RECEPTOR-TYPE TYROSINE-PROTEIN PHOSPHATASE"/>
    <property type="match status" value="1"/>
</dbReference>
<dbReference type="KEGG" id="dci:103508375"/>
<dbReference type="CDD" id="cd14553">
    <property type="entry name" value="R-PTPc-LAR-1"/>
    <property type="match status" value="1"/>
</dbReference>
<evidence type="ECO:0000259" key="1">
    <source>
        <dbReference type="PROSITE" id="PS50055"/>
    </source>
</evidence>
<proteinExistence type="predicted"/>
<dbReference type="PROSITE" id="PS50055">
    <property type="entry name" value="TYR_PHOSPHATASE_PTP"/>
    <property type="match status" value="2"/>
</dbReference>
<dbReference type="Gene3D" id="3.90.190.10">
    <property type="entry name" value="Protein tyrosine phosphatase superfamily"/>
    <property type="match status" value="2"/>
</dbReference>
<gene>
    <name evidence="4" type="primary">LOC103508375</name>
</gene>
<feature type="domain" description="Tyrosine-protein phosphatase" evidence="1">
    <location>
        <begin position="53"/>
        <end position="319"/>
    </location>
</feature>
<dbReference type="RefSeq" id="XP_026678795.1">
    <property type="nucleotide sequence ID" value="XM_026822994.1"/>
</dbReference>
<dbReference type="AlphaFoldDB" id="A0A3Q0IWN4"/>
<dbReference type="InterPro" id="IPR050348">
    <property type="entry name" value="Protein-Tyr_Phosphatase"/>
</dbReference>